<dbReference type="Proteomes" id="UP001236404">
    <property type="component" value="Unassembled WGS sequence"/>
</dbReference>
<dbReference type="PROSITE" id="PS51857">
    <property type="entry name" value="CSD_2"/>
    <property type="match status" value="1"/>
</dbReference>
<dbReference type="InterPro" id="IPR011129">
    <property type="entry name" value="CSD"/>
</dbReference>
<dbReference type="SMART" id="SM00357">
    <property type="entry name" value="CSP"/>
    <property type="match status" value="1"/>
</dbReference>
<dbReference type="EMBL" id="JAUCMN010000004">
    <property type="protein sequence ID" value="MDM7891456.1"/>
    <property type="molecule type" value="Genomic_DNA"/>
</dbReference>
<sequence length="74" mass="8215">MQTVDGECVRWSDDDGWGVLRSDAVASEVFAHFSALVGDGYLSLRPGDRVRFDVEPYPSGQDGFVFRANDVRFA</sequence>
<accession>A0ABT7TPD9</accession>
<proteinExistence type="predicted"/>
<protein>
    <submittedName>
        <fullName evidence="2">Cold shock domain-containing protein</fullName>
    </submittedName>
</protein>
<keyword evidence="3" id="KW-1185">Reference proteome</keyword>
<dbReference type="RefSeq" id="WP_289473235.1">
    <property type="nucleotide sequence ID" value="NZ_JAUCMN010000004.1"/>
</dbReference>
<dbReference type="InterPro" id="IPR012340">
    <property type="entry name" value="NA-bd_OB-fold"/>
</dbReference>
<dbReference type="Gene3D" id="2.40.50.140">
    <property type="entry name" value="Nucleic acid-binding proteins"/>
    <property type="match status" value="1"/>
</dbReference>
<reference evidence="2 3" key="1">
    <citation type="submission" date="2023-06" db="EMBL/GenBank/DDBJ databases">
        <authorList>
            <person name="Feng G."/>
            <person name="Li J."/>
            <person name="Zhu H."/>
        </authorList>
    </citation>
    <scope>NUCLEOTIDE SEQUENCE [LARGE SCALE GENOMIC DNA]</scope>
    <source>
        <strain evidence="2 3">RHCKG28</strain>
    </source>
</reference>
<feature type="domain" description="CSD" evidence="1">
    <location>
        <begin position="3"/>
        <end position="73"/>
    </location>
</feature>
<evidence type="ECO:0000259" key="1">
    <source>
        <dbReference type="PROSITE" id="PS51857"/>
    </source>
</evidence>
<dbReference type="SUPFAM" id="SSF50249">
    <property type="entry name" value="Nucleic acid-binding proteins"/>
    <property type="match status" value="1"/>
</dbReference>
<dbReference type="Pfam" id="PF00313">
    <property type="entry name" value="CSD"/>
    <property type="match status" value="1"/>
</dbReference>
<name>A0ABT7TPD9_9MICO</name>
<comment type="caution">
    <text evidence="2">The sequence shown here is derived from an EMBL/GenBank/DDBJ whole genome shotgun (WGS) entry which is preliminary data.</text>
</comment>
<evidence type="ECO:0000313" key="3">
    <source>
        <dbReference type="Proteomes" id="UP001236404"/>
    </source>
</evidence>
<gene>
    <name evidence="2" type="ORF">QUG93_07145</name>
</gene>
<organism evidence="2 3">
    <name type="scientific">Curtobacterium caseinilyticum</name>
    <dbReference type="NCBI Taxonomy" id="3055137"/>
    <lineage>
        <taxon>Bacteria</taxon>
        <taxon>Bacillati</taxon>
        <taxon>Actinomycetota</taxon>
        <taxon>Actinomycetes</taxon>
        <taxon>Micrococcales</taxon>
        <taxon>Microbacteriaceae</taxon>
        <taxon>Curtobacterium</taxon>
    </lineage>
</organism>
<dbReference type="InterPro" id="IPR002059">
    <property type="entry name" value="CSP_DNA-bd"/>
</dbReference>
<evidence type="ECO:0000313" key="2">
    <source>
        <dbReference type="EMBL" id="MDM7891456.1"/>
    </source>
</evidence>